<evidence type="ECO:0000256" key="6">
    <source>
        <dbReference type="ARBA" id="ARBA00023194"/>
    </source>
</evidence>
<feature type="active site" description="Proton acceptor; for dehydratase activity" evidence="9">
    <location>
        <position position="2660"/>
    </location>
</feature>
<dbReference type="Pfam" id="PF08990">
    <property type="entry name" value="Docking"/>
    <property type="match status" value="1"/>
</dbReference>
<dbReference type="InterPro" id="IPR015083">
    <property type="entry name" value="NorB/c/GfsB-D-like_docking"/>
</dbReference>
<evidence type="ECO:0000256" key="2">
    <source>
        <dbReference type="ARBA" id="ARBA00004792"/>
    </source>
</evidence>
<comment type="pathway">
    <text evidence="2">Antibiotic biosynthesis.</text>
</comment>
<evidence type="ECO:0000256" key="10">
    <source>
        <dbReference type="SAM" id="MobiDB-lite"/>
    </source>
</evidence>
<dbReference type="InterPro" id="IPR016035">
    <property type="entry name" value="Acyl_Trfase/lysoPLipase"/>
</dbReference>
<evidence type="ECO:0000313" key="15">
    <source>
        <dbReference type="Proteomes" id="UP001595833"/>
    </source>
</evidence>
<dbReference type="Pfam" id="PF00109">
    <property type="entry name" value="ketoacyl-synt"/>
    <property type="match status" value="2"/>
</dbReference>
<dbReference type="Pfam" id="PF08659">
    <property type="entry name" value="KR"/>
    <property type="match status" value="2"/>
</dbReference>
<dbReference type="InterPro" id="IPR049552">
    <property type="entry name" value="PKS_DH_N"/>
</dbReference>
<dbReference type="InterPro" id="IPR036291">
    <property type="entry name" value="NAD(P)-bd_dom_sf"/>
</dbReference>
<dbReference type="SMART" id="SM00823">
    <property type="entry name" value="PKS_PP"/>
    <property type="match status" value="2"/>
</dbReference>
<dbReference type="PANTHER" id="PTHR43775">
    <property type="entry name" value="FATTY ACID SYNTHASE"/>
    <property type="match status" value="1"/>
</dbReference>
<dbReference type="Pfam" id="PF14765">
    <property type="entry name" value="PS-DH"/>
    <property type="match status" value="2"/>
</dbReference>
<dbReference type="InterPro" id="IPR014030">
    <property type="entry name" value="Ketoacyl_synth_N"/>
</dbReference>
<dbReference type="InterPro" id="IPR057326">
    <property type="entry name" value="KR_dom"/>
</dbReference>
<dbReference type="InterPro" id="IPR001227">
    <property type="entry name" value="Ac_transferase_dom_sf"/>
</dbReference>
<evidence type="ECO:0000256" key="1">
    <source>
        <dbReference type="ARBA" id="ARBA00001957"/>
    </source>
</evidence>
<sequence>MVLPMAEEETLLHYLKLVTADLHATQERLREVEEAEHEPVAIIGMACRLPGGVGAPEDLWRLVAEGADAITGFPDDRGWDLDLLSGISSVREGGFLPGADRFDAGFFGISPREALAMDPQQRLLLETGWEAVERAGIDPTSLRGTRTGVFVGSNNQDHVIVLANAGEDVAGYGVTGATASVLSGRVAYSLGLSGPALTVDTACSSSLVSIHLAALSLRRGECSLALAGGVALMATPAMFVEAGQQGALASDGRCRAFAEGADGTGWGEGVGWLLLEKLSDARRNGHEVLALITGSAVNQDGASNGLTAPNGPAQQRVVLAALDDAGLTPDQVDAVEGHGTGTALGDPIEIQALQATYGRGRAADRPLWLGSLKSNIGHTQAAAGVAGVIKLVLAMRHGLLPRTLHADRPTTAVDWSAGAVRVLREPTPWPVTGAPRRAAVSSFGVSGTNAHLVLEQAPEVREPGDGSDGDAEHQQADVPGHDPGAAPVGLLPWVVSGRTEGALREQARRLLAFVEANPGATALDVAHSLITTRTAFRHRAVVLGGDRGELVAGLAALAAGESSAAVVEGVAEHGDKAVFVFPGYGSQWPGMAVELLDAEPVFREEFLACERAFTQWVDWSPTDVLRQAPGAPDLDGVDVTQVVLFAVTLSLAALWRSYGVEPSAVIGHSQGEIVAACVAGAVSREDAAHVVAVRAALQESLGGAGAMVSVRSGVAELLPRIARYGDRISVAAVNGPAAVVLSGEREALDRVRAELAADGIGVRDLPTDVAGHSAHIDQIRDDLLDVLTTLSARPSPVPFFSTVTGTRLDTADLDVDHWYRNVRDTVRFADGARAVLDHGYRLLLEISPHPVLAMGLQDIAEHSGVPAVVCPTLRRGEGGRDRFVRALAHAYAHGVRVDFSPLFAGAAPRTTTLPTYAFQHDRYRLQPAPRATDASSLGLAPGRHPLVDAETALPGADGVLLTSRLSRRTHPWLAEHAVFGAALVPGTAYLELAFRAGDLVGAGSVDELTVQAPLLLPEHGGVSVQVFVGGPHDGRRSIAIYSRPDDQADDRTDGGRAGEPWTCHATGRLGAGSDRPEADLRQWPPTRARSVDLDGLYERLADEGFGYGPLFQGLRAVWRRGDEVFAEVELPEPGHADVGGFGLHPALLDAAFHALLAVSADEDRPPAMLFSWSDARLLAAGATRLRVRLALRADGSLSLLAADQGGDPVVTAGTVLVREVDPTAHRRAAAPRRSLLRPDREPLALGHAEPVAAPVVRERAELSEFLVDGEPPVLVLQVGPAGTAEAATAEVTAFVDDWLAGARTGRLVVLTTDATAPAPDPAHAAVGGLMRSVQARHPDRVLLVDTDGAAESFDALPDVLGAAFAAGEPVVSVHGGAASVPRLVRVPAGLDTAGLDTAGPDAAGLDTAGPAAAGPSTTAPWAGTVLVCGPPTPVTAPLVAHLLDRGARRVVLAGPGAAAVDLPGEVVAVDWDPATADAPALDDLLADLPADAPLTAVLHVPGDDTAPGAPAALDAATRDRDLSAFVLFSSTAGLLGAPGDGVADAVAEAVVRGRRAAGSPALVLAWDPDGPPVGDELVLLDAAVLGAEPVLVAMRPVPRGDVPPLLRNLVTAPNRRTVDVAASGAATGLARRLAGLPAAERTRALVDLVRTEAAVVLGYADAAAVPPRQPFRELGFASITAVELRNRLRAATGLPLPATLVFDYPSAGALGERLRALLDGADLPAAREPAAPGAADEPIAIVGMACRLPGDVHSPEDLWRLVADEVDAVTDLPADRGWDVAALYDPERGRPDTSYVRTGGFVRGAGLFDAGFFGINPREALAMDPQQRLLLETAWEAFERAGLDPAAVRGADAGVFVGSNGQDHALVLAASSDDLAGYRATGVGASVMSGRVAYAFGLEGPAMTVDTACSSSLVALHLAAESLRRGECSMALAGGCSILSTPTQFVEFSKQGALSADGRSKAYSAAADGFAVAEGVGWVLLERLSDAVRHGRRVLAVVRGSAVNQDGASNGLTAPNGPSQQRVIRAALAGAGLSSADVDVVEGHGTGTALGDPIEAQALLATYGQERETPLWLGSIKSNIGHAQAAAGVAGVIKMVMALRQGVLPRTLHVDEPTPQVDWSSGAVEVLRESRSWPETGRPRRAAVSSFGISGTNAHVILEQAEGATDTGPTPSEPIAVPWVLSARTEQALRAQAARLLEFVGNDPDLSTVDIGYSLVATRSVLDHRAVVVGRDRDELVRGLTALAGGSAAANVVSGRAGSDDRVVFVFPGQGSQWVGMAAGLLDTEPVFAEEFAACSAALREWVDWSPEEVLRGVEGAPGMDRVDVVQPVLFAVMVSLAALWRSYGVEPSAVIGHSQGEIAAACAIGALSRADAAKVVALRSRALVRIAGLGGMMSVRLGHDELLPQLEPWGDRISVAAVNGPQAVVVSGEPDALDELQRHLTDQDVTARRIPVDYAAHSAQVDLIRDELLTVLADVVSTAVDTPFFSCVAGDRRGTDDLDADYWHRNLRDTVLFDRAALAALTAGHRLVLEASPHPVLVMSVQDVADAAGVDAATWGTLRRDDGGADRVLLSLAEAHVHGAAVDWTPVFAGARVADLPTYAFQHERYWPAPAAASADAASMGLVGAGHPMLGAEIPLPDSGELVLTGRISLPTHPWLADHVVSDMTIVPGTAFVELAFRAAAQVGCDRVEELTVQAPLLLDERGAFAVQVVIAAPLDDGQRRVTVYARPVPTGDELEDEDWTCHATGWLAPAAGEPDVGALAVWPPVDARAVTAEEVYRQLVAAGYGYGPIFQGLRAVWVRGREVFAEVSLPAEASGDAGAFGLHPALFDAAFHALIAGQPRTDDQPLRLPFAWTGVRLFAEGSRAMRVRMDLTSEETVSVTAVDELGRPVVAVDSLLVREIAAAPTAAAAGGHHRGLFRLGWEPLAVTAPEPATERWAVVADRPVPGLGSARWFPSWSDLADDGEPVDVVVLPVAATGDGDVPGAVREVLARVLGDVQRWLADERFATGRLVVLTRRAVTAPGDGAPDAAQASVWGLLRSAQSENPDRVVLVDLDGEPTADLPRLDGEPAADLPRVVAAATAAGEPQVAVRGAAASVARLARVPAAPAEPARSPDPDGTVVVTGASGMLAGHVARHLAAGGARRLLLVSRRGHDAPTTPRLVADLADLGAEATVAACDVADREALAAVLAAVPAEHPVTAVVHTAGLLDDGVLGSLTPERVDAVLRPKVDAVWHLHELTLDLDLAAFAVFSSAAGTLGGGGQGAYAAANAWLDAFAAHRHALGLPAVSLAWGMWADSADPDAPGMAGHLGAADRGRVNRGGLRPMGFEQGMAVFDTCLGLDLPAVLPMRLDVAALRAPDGAVPALLRGLVRTPARRRADAAPPPASGLVDRLTAMSPAERGRFLVEVVREQAAAVLGHASARQVPTDEAFRDLGFDSLTAVELRNRLKVATGLTLPATLVFDHPTPRALADFLLAELAPGGGGARALPAQAEFDRLEAALAAIPQQEATGGQVAERLRALLDRWTRGRRAAELTAAPAAGAGGRTDLGAASTDEIFAFIDNELGRSRA</sequence>
<feature type="domain" description="PKS/mFAS DH" evidence="13">
    <location>
        <begin position="944"/>
        <end position="1226"/>
    </location>
</feature>
<dbReference type="InterPro" id="IPR020807">
    <property type="entry name" value="PKS_DH"/>
</dbReference>
<dbReference type="InterPro" id="IPR050091">
    <property type="entry name" value="PKS_NRPS_Biosynth_Enz"/>
</dbReference>
<dbReference type="SMART" id="SM00826">
    <property type="entry name" value="PKS_DH"/>
    <property type="match status" value="2"/>
</dbReference>
<keyword evidence="6" id="KW-0045">Antibiotic biosynthesis</keyword>
<evidence type="ECO:0000259" key="13">
    <source>
        <dbReference type="PROSITE" id="PS52019"/>
    </source>
</evidence>
<dbReference type="Gene3D" id="3.40.366.10">
    <property type="entry name" value="Malonyl-Coenzyme A Acyl Carrier Protein, domain 2"/>
    <property type="match status" value="2"/>
</dbReference>
<feature type="domain" description="PKS/mFAS DH" evidence="13">
    <location>
        <begin position="2628"/>
        <end position="2908"/>
    </location>
</feature>
<dbReference type="Gene3D" id="3.30.70.3290">
    <property type="match status" value="2"/>
</dbReference>
<feature type="domain" description="Ketosynthase family 3 (KS3)" evidence="12">
    <location>
        <begin position="1736"/>
        <end position="2160"/>
    </location>
</feature>
<dbReference type="Pfam" id="PF00698">
    <property type="entry name" value="Acyl_transf_1"/>
    <property type="match status" value="2"/>
</dbReference>
<keyword evidence="7" id="KW-0511">Multifunctional enzyme</keyword>
<dbReference type="PROSITE" id="PS00012">
    <property type="entry name" value="PHOSPHOPANTETHEINE"/>
    <property type="match status" value="1"/>
</dbReference>
<dbReference type="InterPro" id="IPR016039">
    <property type="entry name" value="Thiolase-like"/>
</dbReference>
<evidence type="ECO:0000256" key="9">
    <source>
        <dbReference type="PROSITE-ProRule" id="PRU01363"/>
    </source>
</evidence>
<name>A0ABV9Y0N2_9PSEU</name>
<evidence type="ECO:0000256" key="7">
    <source>
        <dbReference type="ARBA" id="ARBA00023268"/>
    </source>
</evidence>
<dbReference type="InterPro" id="IPR055123">
    <property type="entry name" value="SpnB-like_Rossmann"/>
</dbReference>
<dbReference type="RefSeq" id="WP_380647004.1">
    <property type="nucleotide sequence ID" value="NZ_BAAAKE010000025.1"/>
</dbReference>
<dbReference type="SMART" id="SM00825">
    <property type="entry name" value="PKS_KS"/>
    <property type="match status" value="2"/>
</dbReference>
<feature type="domain" description="Ketosynthase family 3 (KS3)" evidence="12">
    <location>
        <begin position="37"/>
        <end position="456"/>
    </location>
</feature>
<dbReference type="PROSITE" id="PS00606">
    <property type="entry name" value="KS3_1"/>
    <property type="match status" value="2"/>
</dbReference>
<dbReference type="InterPro" id="IPR036736">
    <property type="entry name" value="ACP-like_sf"/>
</dbReference>
<keyword evidence="3" id="KW-0596">Phosphopantetheine</keyword>
<feature type="active site" description="Proton donor; for dehydratase activity" evidence="9">
    <location>
        <position position="2830"/>
    </location>
</feature>
<dbReference type="Gene3D" id="3.40.50.11460">
    <property type="match status" value="1"/>
</dbReference>
<evidence type="ECO:0000313" key="14">
    <source>
        <dbReference type="EMBL" id="MFC5055813.1"/>
    </source>
</evidence>
<dbReference type="Gene3D" id="1.10.1200.10">
    <property type="entry name" value="ACP-like"/>
    <property type="match status" value="2"/>
</dbReference>
<feature type="domain" description="Carrier" evidence="11">
    <location>
        <begin position="1643"/>
        <end position="1718"/>
    </location>
</feature>
<dbReference type="InterPro" id="IPR009081">
    <property type="entry name" value="PP-bd_ACP"/>
</dbReference>
<accession>A0ABV9Y0N2</accession>
<dbReference type="InterPro" id="IPR020841">
    <property type="entry name" value="PKS_Beta-ketoAc_synthase_dom"/>
</dbReference>
<feature type="active site" description="Proton donor; for dehydratase activity" evidence="9">
    <location>
        <position position="1149"/>
    </location>
</feature>
<dbReference type="InterPro" id="IPR014031">
    <property type="entry name" value="Ketoacyl_synth_C"/>
</dbReference>
<evidence type="ECO:0000256" key="3">
    <source>
        <dbReference type="ARBA" id="ARBA00022450"/>
    </source>
</evidence>
<dbReference type="InterPro" id="IPR042104">
    <property type="entry name" value="PKS_dehydratase_sf"/>
</dbReference>
<dbReference type="InterPro" id="IPR006162">
    <property type="entry name" value="Ppantetheine_attach_site"/>
</dbReference>
<organism evidence="14 15">
    <name type="scientific">Saccharothrix xinjiangensis</name>
    <dbReference type="NCBI Taxonomy" id="204798"/>
    <lineage>
        <taxon>Bacteria</taxon>
        <taxon>Bacillati</taxon>
        <taxon>Actinomycetota</taxon>
        <taxon>Actinomycetes</taxon>
        <taxon>Pseudonocardiales</taxon>
        <taxon>Pseudonocardiaceae</taxon>
        <taxon>Saccharothrix</taxon>
    </lineage>
</organism>
<feature type="domain" description="Carrier" evidence="11">
    <location>
        <begin position="3403"/>
        <end position="3478"/>
    </location>
</feature>
<dbReference type="CDD" id="cd00833">
    <property type="entry name" value="PKS"/>
    <property type="match status" value="2"/>
</dbReference>
<dbReference type="Pfam" id="PF00550">
    <property type="entry name" value="PP-binding"/>
    <property type="match status" value="2"/>
</dbReference>
<evidence type="ECO:0000256" key="5">
    <source>
        <dbReference type="ARBA" id="ARBA00022679"/>
    </source>
</evidence>
<keyword evidence="5" id="KW-0808">Transferase</keyword>
<dbReference type="InterPro" id="IPR016036">
    <property type="entry name" value="Malonyl_transacylase_ACP-bd"/>
</dbReference>
<feature type="region of interest" description="Disordered" evidence="10">
    <location>
        <begin position="460"/>
        <end position="483"/>
    </location>
</feature>
<protein>
    <submittedName>
        <fullName evidence="14">SDR family NAD(P)-dependent oxidoreductase</fullName>
    </submittedName>
</protein>
<evidence type="ECO:0000256" key="4">
    <source>
        <dbReference type="ARBA" id="ARBA00022553"/>
    </source>
</evidence>
<dbReference type="Gene3D" id="3.10.129.110">
    <property type="entry name" value="Polyketide synthase dehydratase"/>
    <property type="match status" value="2"/>
</dbReference>
<dbReference type="InterPro" id="IPR032821">
    <property type="entry name" value="PKS_assoc"/>
</dbReference>
<comment type="caution">
    <text evidence="14">The sequence shown here is derived from an EMBL/GenBank/DDBJ whole genome shotgun (WGS) entry which is preliminary data.</text>
</comment>
<reference evidence="15" key="1">
    <citation type="journal article" date="2019" name="Int. J. Syst. Evol. Microbiol.">
        <title>The Global Catalogue of Microorganisms (GCM) 10K type strain sequencing project: providing services to taxonomists for standard genome sequencing and annotation.</title>
        <authorList>
            <consortium name="The Broad Institute Genomics Platform"/>
            <consortium name="The Broad Institute Genome Sequencing Center for Infectious Disease"/>
            <person name="Wu L."/>
            <person name="Ma J."/>
        </authorList>
    </citation>
    <scope>NUCLEOTIDE SEQUENCE [LARGE SCALE GENOMIC DNA]</scope>
    <source>
        <strain evidence="15">KCTC 12848</strain>
    </source>
</reference>
<dbReference type="InterPro" id="IPR049551">
    <property type="entry name" value="PKS_DH_C"/>
</dbReference>
<dbReference type="SUPFAM" id="SSF53901">
    <property type="entry name" value="Thiolase-like"/>
    <property type="match status" value="2"/>
</dbReference>
<dbReference type="SUPFAM" id="SSF52151">
    <property type="entry name" value="FabD/lysophospholipase-like"/>
    <property type="match status" value="2"/>
</dbReference>
<feature type="compositionally biased region" description="Basic and acidic residues" evidence="10">
    <location>
        <begin position="460"/>
        <end position="475"/>
    </location>
</feature>
<dbReference type="Pfam" id="PF16197">
    <property type="entry name" value="KAsynt_C_assoc"/>
    <property type="match status" value="2"/>
</dbReference>
<evidence type="ECO:0000259" key="12">
    <source>
        <dbReference type="PROSITE" id="PS52004"/>
    </source>
</evidence>
<dbReference type="Gene3D" id="3.40.47.10">
    <property type="match status" value="2"/>
</dbReference>
<comment type="cofactor">
    <cofactor evidence="1">
        <name>pantetheine 4'-phosphate</name>
        <dbReference type="ChEBI" id="CHEBI:47942"/>
    </cofactor>
</comment>
<dbReference type="InterPro" id="IPR018201">
    <property type="entry name" value="Ketoacyl_synth_AS"/>
</dbReference>
<keyword evidence="15" id="KW-1185">Reference proteome</keyword>
<evidence type="ECO:0000259" key="11">
    <source>
        <dbReference type="PROSITE" id="PS50075"/>
    </source>
</evidence>
<dbReference type="Pfam" id="PF22953">
    <property type="entry name" value="SpnB_Rossmann"/>
    <property type="match status" value="2"/>
</dbReference>
<dbReference type="Pfam" id="PF21089">
    <property type="entry name" value="PKS_DH_N"/>
    <property type="match status" value="2"/>
</dbReference>
<dbReference type="SUPFAM" id="SSF51735">
    <property type="entry name" value="NAD(P)-binding Rossmann-fold domains"/>
    <property type="match status" value="3"/>
</dbReference>
<dbReference type="Gene3D" id="3.40.50.720">
    <property type="entry name" value="NAD(P)-binding Rossmann-like Domain"/>
    <property type="match status" value="2"/>
</dbReference>
<dbReference type="PROSITE" id="PS50075">
    <property type="entry name" value="CARRIER"/>
    <property type="match status" value="2"/>
</dbReference>
<dbReference type="PROSITE" id="PS52004">
    <property type="entry name" value="KS3_2"/>
    <property type="match status" value="2"/>
</dbReference>
<dbReference type="Proteomes" id="UP001595833">
    <property type="component" value="Unassembled WGS sequence"/>
</dbReference>
<keyword evidence="4" id="KW-0597">Phosphoprotein</keyword>
<dbReference type="CDD" id="cd08956">
    <property type="entry name" value="KR_3_FAS_SDR_x"/>
    <property type="match status" value="1"/>
</dbReference>
<dbReference type="InterPro" id="IPR049900">
    <property type="entry name" value="PKS_mFAS_DH"/>
</dbReference>
<dbReference type="EMBL" id="JBHSJB010000017">
    <property type="protein sequence ID" value="MFC5055813.1"/>
    <property type="molecule type" value="Genomic_DNA"/>
</dbReference>
<dbReference type="PANTHER" id="PTHR43775:SF51">
    <property type="entry name" value="INACTIVE PHENOLPHTHIOCEROL SYNTHESIS POLYKETIDE SYNTHASE TYPE I PKS1-RELATED"/>
    <property type="match status" value="1"/>
</dbReference>
<keyword evidence="8" id="KW-0012">Acyltransferase</keyword>
<dbReference type="InterPro" id="IPR020806">
    <property type="entry name" value="PKS_PP-bd"/>
</dbReference>
<feature type="region of interest" description="N-terminal hotdog fold" evidence="9">
    <location>
        <begin position="944"/>
        <end position="1076"/>
    </location>
</feature>
<feature type="region of interest" description="C-terminal hotdog fold" evidence="9">
    <location>
        <begin position="2769"/>
        <end position="2908"/>
    </location>
</feature>
<dbReference type="InterPro" id="IPR014043">
    <property type="entry name" value="Acyl_transferase_dom"/>
</dbReference>
<dbReference type="InterPro" id="IPR013968">
    <property type="entry name" value="PKS_KR"/>
</dbReference>
<dbReference type="Pfam" id="PF02801">
    <property type="entry name" value="Ketoacyl-synt_C"/>
    <property type="match status" value="2"/>
</dbReference>
<evidence type="ECO:0000256" key="8">
    <source>
        <dbReference type="ARBA" id="ARBA00023315"/>
    </source>
</evidence>
<dbReference type="SUPFAM" id="SSF47336">
    <property type="entry name" value="ACP-like"/>
    <property type="match status" value="2"/>
</dbReference>
<feature type="region of interest" description="N-terminal hotdog fold" evidence="9">
    <location>
        <begin position="2628"/>
        <end position="2756"/>
    </location>
</feature>
<dbReference type="PROSITE" id="PS52019">
    <property type="entry name" value="PKS_MFAS_DH"/>
    <property type="match status" value="2"/>
</dbReference>
<proteinExistence type="predicted"/>
<feature type="active site" description="Proton acceptor; for dehydratase activity" evidence="9">
    <location>
        <position position="976"/>
    </location>
</feature>
<dbReference type="SMART" id="SM00827">
    <property type="entry name" value="PKS_AT"/>
    <property type="match status" value="2"/>
</dbReference>
<dbReference type="SMART" id="SM00822">
    <property type="entry name" value="PKS_KR"/>
    <property type="match status" value="1"/>
</dbReference>
<feature type="region of interest" description="C-terminal hotdog fold" evidence="9">
    <location>
        <begin position="1088"/>
        <end position="1226"/>
    </location>
</feature>
<gene>
    <name evidence="14" type="ORF">ACFPFM_18880</name>
</gene>
<dbReference type="SMART" id="SM01294">
    <property type="entry name" value="PKS_PP_betabranch"/>
    <property type="match status" value="2"/>
</dbReference>
<dbReference type="SUPFAM" id="SSF55048">
    <property type="entry name" value="Probable ACP-binding domain of malonyl-CoA ACP transacylase"/>
    <property type="match status" value="2"/>
</dbReference>